<protein>
    <submittedName>
        <fullName evidence="2">Alpha/beta hydrolase</fullName>
    </submittedName>
</protein>
<name>A0A5J5GB04_9RHOB</name>
<accession>A0A5J5GB04</accession>
<feature type="domain" description="AB hydrolase-1" evidence="1">
    <location>
        <begin position="5"/>
        <end position="134"/>
    </location>
</feature>
<gene>
    <name evidence="2" type="ORF">F3S47_18985</name>
</gene>
<dbReference type="GO" id="GO:0006654">
    <property type="term" value="P:phosphatidic acid biosynthetic process"/>
    <property type="evidence" value="ECO:0007669"/>
    <property type="project" value="TreeGrafter"/>
</dbReference>
<keyword evidence="3" id="KW-1185">Reference proteome</keyword>
<dbReference type="GO" id="GO:0042171">
    <property type="term" value="F:lysophosphatidic acid acyltransferase activity"/>
    <property type="evidence" value="ECO:0007669"/>
    <property type="project" value="TreeGrafter"/>
</dbReference>
<dbReference type="GO" id="GO:0052689">
    <property type="term" value="F:carboxylic ester hydrolase activity"/>
    <property type="evidence" value="ECO:0007669"/>
    <property type="project" value="TreeGrafter"/>
</dbReference>
<reference evidence="2 3" key="1">
    <citation type="submission" date="2019-09" db="EMBL/GenBank/DDBJ databases">
        <authorList>
            <person name="Park J.-S."/>
            <person name="Choi H.-J."/>
        </authorList>
    </citation>
    <scope>NUCLEOTIDE SEQUENCE [LARGE SCALE GENOMIC DNA]</scope>
    <source>
        <strain evidence="2 3">176SS1-4</strain>
    </source>
</reference>
<dbReference type="InterPro" id="IPR000073">
    <property type="entry name" value="AB_hydrolase_1"/>
</dbReference>
<dbReference type="InterPro" id="IPR029058">
    <property type="entry name" value="AB_hydrolase_fold"/>
</dbReference>
<dbReference type="Gene3D" id="3.40.50.1820">
    <property type="entry name" value="alpha/beta hydrolase"/>
    <property type="match status" value="1"/>
</dbReference>
<dbReference type="AlphaFoldDB" id="A0A5J5GB04"/>
<dbReference type="Proteomes" id="UP000326554">
    <property type="component" value="Unassembled WGS sequence"/>
</dbReference>
<dbReference type="GO" id="GO:0055088">
    <property type="term" value="P:lipid homeostasis"/>
    <property type="evidence" value="ECO:0007669"/>
    <property type="project" value="TreeGrafter"/>
</dbReference>
<dbReference type="EMBL" id="VYQE01000009">
    <property type="protein sequence ID" value="KAA9004992.1"/>
    <property type="molecule type" value="Genomic_DNA"/>
</dbReference>
<dbReference type="Pfam" id="PF12697">
    <property type="entry name" value="Abhydrolase_6"/>
    <property type="match status" value="1"/>
</dbReference>
<organism evidence="2 3">
    <name type="scientific">Histidinibacterium aquaticum</name>
    <dbReference type="NCBI Taxonomy" id="2613962"/>
    <lineage>
        <taxon>Bacteria</taxon>
        <taxon>Pseudomonadati</taxon>
        <taxon>Pseudomonadota</taxon>
        <taxon>Alphaproteobacteria</taxon>
        <taxon>Rhodobacterales</taxon>
        <taxon>Paracoccaceae</taxon>
        <taxon>Histidinibacterium</taxon>
    </lineage>
</organism>
<dbReference type="SUPFAM" id="SSF53474">
    <property type="entry name" value="alpha/beta-Hydrolases"/>
    <property type="match status" value="1"/>
</dbReference>
<dbReference type="PANTHER" id="PTHR42886:SF42">
    <property type="entry name" value="ALPHA_BETA-HYDROLASES SUPERFAMILY PROTEIN"/>
    <property type="match status" value="1"/>
</dbReference>
<keyword evidence="2" id="KW-0378">Hydrolase</keyword>
<comment type="caution">
    <text evidence="2">The sequence shown here is derived from an EMBL/GenBank/DDBJ whole genome shotgun (WGS) entry which is preliminary data.</text>
</comment>
<dbReference type="PANTHER" id="PTHR42886">
    <property type="entry name" value="RE40534P-RELATED"/>
    <property type="match status" value="1"/>
</dbReference>
<evidence type="ECO:0000313" key="3">
    <source>
        <dbReference type="Proteomes" id="UP000326554"/>
    </source>
</evidence>
<sequence>MRGDILFIHGWWVGGWIWSGVADQFAAAGLRTHIIDLPGPGTGSSGFDDHLSHAVRVARKIGNPILIGHSAGGLLAMKMCETLTPPACIAITPALPAGVVPRPDWLLLRFLATAMPSMLVGRSFFPRGLLPQLGIDRLSPMERETVLQRMEPISGAQVRSVLPGLVRVPPQHWSPRGSASARRRID</sequence>
<proteinExistence type="predicted"/>
<dbReference type="RefSeq" id="WP_150446894.1">
    <property type="nucleotide sequence ID" value="NZ_VYQE01000009.1"/>
</dbReference>
<evidence type="ECO:0000259" key="1">
    <source>
        <dbReference type="Pfam" id="PF12697"/>
    </source>
</evidence>
<evidence type="ECO:0000313" key="2">
    <source>
        <dbReference type="EMBL" id="KAA9004992.1"/>
    </source>
</evidence>